<evidence type="ECO:0000313" key="3">
    <source>
        <dbReference type="Proteomes" id="UP000034794"/>
    </source>
</evidence>
<feature type="transmembrane region" description="Helical" evidence="1">
    <location>
        <begin position="54"/>
        <end position="72"/>
    </location>
</feature>
<dbReference type="EMBL" id="LCMI01000005">
    <property type="protein sequence ID" value="KKU33245.1"/>
    <property type="molecule type" value="Genomic_DNA"/>
</dbReference>
<protein>
    <recommendedName>
        <fullName evidence="4">Zinc ribbon domain-containing protein</fullName>
    </recommendedName>
</protein>
<dbReference type="Proteomes" id="UP000034794">
    <property type="component" value="Unassembled WGS sequence"/>
</dbReference>
<keyword evidence="1" id="KW-0472">Membrane</keyword>
<organism evidence="2 3">
    <name type="scientific">Candidatus Collierbacteria bacterium GW2011_GWA2_46_26</name>
    <dbReference type="NCBI Taxonomy" id="1618381"/>
    <lineage>
        <taxon>Bacteria</taxon>
        <taxon>Candidatus Collieribacteriota</taxon>
    </lineage>
</organism>
<name>A0A0G1SIV8_9BACT</name>
<accession>A0A0G1SIV8</accession>
<evidence type="ECO:0000256" key="1">
    <source>
        <dbReference type="SAM" id="Phobius"/>
    </source>
</evidence>
<reference evidence="2 3" key="1">
    <citation type="journal article" date="2015" name="Nature">
        <title>rRNA introns, odd ribosomes, and small enigmatic genomes across a large radiation of phyla.</title>
        <authorList>
            <person name="Brown C.T."/>
            <person name="Hug L.A."/>
            <person name="Thomas B.C."/>
            <person name="Sharon I."/>
            <person name="Castelle C.J."/>
            <person name="Singh A."/>
            <person name="Wilkins M.J."/>
            <person name="Williams K.H."/>
            <person name="Banfield J.F."/>
        </authorList>
    </citation>
    <scope>NUCLEOTIDE SEQUENCE [LARGE SCALE GENOMIC DNA]</scope>
</reference>
<proteinExistence type="predicted"/>
<keyword evidence="1" id="KW-1133">Transmembrane helix</keyword>
<sequence length="244" mass="27557">MKCKYCGRNNPFGSRYCEKCGQKLQSKTSKGRIGRSISDVVYVPNKKPSLLKNILLGLLVLFLIIFGLYVLGNVPEEGADTPTTQNLSNQSDKFVSAEHGFKISFPEYPTTQRIPTDSINGVTYSGTQYYYSTPDDQNVYMVQSWDYDIAPENFDNKTGLEGSINGMVGESGYSINDSILTSFKGYDAIEFNGFFEKDYYVKGMGFVRDDLPKVKFYLVLIVSSEYANFEKSFDNFISSFELTR</sequence>
<gene>
    <name evidence="2" type="ORF">UX47_C0005G0047</name>
</gene>
<evidence type="ECO:0000313" key="2">
    <source>
        <dbReference type="EMBL" id="KKU33245.1"/>
    </source>
</evidence>
<dbReference type="AlphaFoldDB" id="A0A0G1SIV8"/>
<evidence type="ECO:0008006" key="4">
    <source>
        <dbReference type="Google" id="ProtNLM"/>
    </source>
</evidence>
<comment type="caution">
    <text evidence="2">The sequence shown here is derived from an EMBL/GenBank/DDBJ whole genome shotgun (WGS) entry which is preliminary data.</text>
</comment>
<keyword evidence="1" id="KW-0812">Transmembrane</keyword>